<dbReference type="Proteomes" id="UP000614601">
    <property type="component" value="Unassembled WGS sequence"/>
</dbReference>
<reference evidence="1" key="1">
    <citation type="submission" date="2020-09" db="EMBL/GenBank/DDBJ databases">
        <authorList>
            <person name="Kikuchi T."/>
        </authorList>
    </citation>
    <scope>NUCLEOTIDE SEQUENCE</scope>
    <source>
        <strain evidence="1">SH1</strain>
    </source>
</reference>
<organism evidence="1 2">
    <name type="scientific">Bursaphelenchus okinawaensis</name>
    <dbReference type="NCBI Taxonomy" id="465554"/>
    <lineage>
        <taxon>Eukaryota</taxon>
        <taxon>Metazoa</taxon>
        <taxon>Ecdysozoa</taxon>
        <taxon>Nematoda</taxon>
        <taxon>Chromadorea</taxon>
        <taxon>Rhabditida</taxon>
        <taxon>Tylenchina</taxon>
        <taxon>Tylenchomorpha</taxon>
        <taxon>Aphelenchoidea</taxon>
        <taxon>Aphelenchoididae</taxon>
        <taxon>Bursaphelenchus</taxon>
    </lineage>
</organism>
<dbReference type="EMBL" id="CAJFDH010000004">
    <property type="protein sequence ID" value="CAD5218403.1"/>
    <property type="molecule type" value="Genomic_DNA"/>
</dbReference>
<comment type="caution">
    <text evidence="1">The sequence shown here is derived from an EMBL/GenBank/DDBJ whole genome shotgun (WGS) entry which is preliminary data.</text>
</comment>
<name>A0A811KTQ8_9BILA</name>
<gene>
    <name evidence="1" type="ORF">BOKJ2_LOCUS7613</name>
</gene>
<sequence>MQLTYPNHSFQRQLIPCALHPFRPVDSSFVLHQPVDLTFPMDAQRSSWLGSSQVDTISYSSYCNGDRTSYSPYCEVGKKYYSSYCRPSTLFMQQGQEGLKICGSQVVPRQLQDNALGQGRDLTKLEKRCGSQGEMDNIGQFIPKDTPKVIFASGSTGRLCLFDEMFSTYQGLKSWCRASTKHEMDNIDQF</sequence>
<accession>A0A811KTQ8</accession>
<dbReference type="EMBL" id="CAJFCW020000004">
    <property type="protein sequence ID" value="CAG9110346.1"/>
    <property type="molecule type" value="Genomic_DNA"/>
</dbReference>
<protein>
    <submittedName>
        <fullName evidence="1">Uncharacterized protein</fullName>
    </submittedName>
</protein>
<evidence type="ECO:0000313" key="2">
    <source>
        <dbReference type="Proteomes" id="UP000614601"/>
    </source>
</evidence>
<keyword evidence="2" id="KW-1185">Reference proteome</keyword>
<dbReference type="AlphaFoldDB" id="A0A811KTQ8"/>
<proteinExistence type="predicted"/>
<dbReference type="Proteomes" id="UP000783686">
    <property type="component" value="Unassembled WGS sequence"/>
</dbReference>
<evidence type="ECO:0000313" key="1">
    <source>
        <dbReference type="EMBL" id="CAD5218403.1"/>
    </source>
</evidence>